<evidence type="ECO:0000259" key="3">
    <source>
        <dbReference type="PROSITE" id="PS50902"/>
    </source>
</evidence>
<reference evidence="5" key="1">
    <citation type="journal article" date="2019" name="Int. J. Syst. Evol. Microbiol.">
        <title>The Global Catalogue of Microorganisms (GCM) 10K type strain sequencing project: providing services to taxonomists for standard genome sequencing and annotation.</title>
        <authorList>
            <consortium name="The Broad Institute Genomics Platform"/>
            <consortium name="The Broad Institute Genome Sequencing Center for Infectious Disease"/>
            <person name="Wu L."/>
            <person name="Ma J."/>
        </authorList>
    </citation>
    <scope>NUCLEOTIDE SEQUENCE [LARGE SCALE GENOMIC DNA]</scope>
    <source>
        <strain evidence="5">DT28</strain>
    </source>
</reference>
<dbReference type="InterPro" id="IPR008254">
    <property type="entry name" value="Flavodoxin/NO_synth"/>
</dbReference>
<proteinExistence type="predicted"/>
<dbReference type="SUPFAM" id="SSF52218">
    <property type="entry name" value="Flavoproteins"/>
    <property type="match status" value="1"/>
</dbReference>
<dbReference type="GO" id="GO:0003955">
    <property type="term" value="F:NAD(P)H dehydrogenase (quinone) activity"/>
    <property type="evidence" value="ECO:0007669"/>
    <property type="project" value="UniProtKB-EC"/>
</dbReference>
<dbReference type="PROSITE" id="PS50902">
    <property type="entry name" value="FLAVODOXIN_LIKE"/>
    <property type="match status" value="1"/>
</dbReference>
<dbReference type="EC" id="1.6.5.2" evidence="4"/>
<comment type="caution">
    <text evidence="4">The sequence shown here is derived from an EMBL/GenBank/DDBJ whole genome shotgun (WGS) entry which is preliminary data.</text>
</comment>
<accession>A0ABV9JR28</accession>
<dbReference type="Gene3D" id="3.40.50.360">
    <property type="match status" value="1"/>
</dbReference>
<dbReference type="PANTHER" id="PTHR30546:SF23">
    <property type="entry name" value="FLAVOPROTEIN-LIKE PROTEIN YCP4-RELATED"/>
    <property type="match status" value="1"/>
</dbReference>
<dbReference type="PANTHER" id="PTHR30546">
    <property type="entry name" value="FLAVODOXIN-RELATED PROTEIN WRBA-RELATED"/>
    <property type="match status" value="1"/>
</dbReference>
<dbReference type="InterPro" id="IPR005025">
    <property type="entry name" value="FMN_Rdtase-like_dom"/>
</dbReference>
<gene>
    <name evidence="4" type="primary">wrbA</name>
    <name evidence="4" type="ORF">ACFO3I_16945</name>
</gene>
<keyword evidence="1" id="KW-0285">Flavoprotein</keyword>
<dbReference type="NCBIfam" id="NF002999">
    <property type="entry name" value="PRK03767.1"/>
    <property type="match status" value="1"/>
</dbReference>
<keyword evidence="4" id="KW-0560">Oxidoreductase</keyword>
<keyword evidence="5" id="KW-1185">Reference proteome</keyword>
<dbReference type="InterPro" id="IPR029039">
    <property type="entry name" value="Flavoprotein-like_sf"/>
</dbReference>
<dbReference type="Pfam" id="PF03358">
    <property type="entry name" value="FMN_red"/>
    <property type="match status" value="1"/>
</dbReference>
<name>A0ABV9JR28_9GAMM</name>
<sequence length="194" mass="20204">MTRILVLYYSRHGAVAELADQIALGIVKAGAEATIRALPAADGSQSTRHPLFQPDELQLADGFAFGSPVRFGLMAAPLKQFWDSTGTEWIKGSLINKPAAVFSSSGSLHGGNEATLLGMLLPLLHHGMLPVGLPYSEPALHQTQGGGSPYGASQVSGLSGDRPLAKEAAELAVALGKRLATMAQILKQAGNVLP</sequence>
<dbReference type="EMBL" id="JBHSGB010000017">
    <property type="protein sequence ID" value="MFC4656709.1"/>
    <property type="molecule type" value="Genomic_DNA"/>
</dbReference>
<dbReference type="Proteomes" id="UP001595962">
    <property type="component" value="Unassembled WGS sequence"/>
</dbReference>
<evidence type="ECO:0000313" key="4">
    <source>
        <dbReference type="EMBL" id="MFC4656709.1"/>
    </source>
</evidence>
<dbReference type="RefSeq" id="WP_377336027.1">
    <property type="nucleotide sequence ID" value="NZ_JBHSGB010000017.1"/>
</dbReference>
<evidence type="ECO:0000256" key="2">
    <source>
        <dbReference type="ARBA" id="ARBA00022643"/>
    </source>
</evidence>
<keyword evidence="2" id="KW-0288">FMN</keyword>
<evidence type="ECO:0000256" key="1">
    <source>
        <dbReference type="ARBA" id="ARBA00022630"/>
    </source>
</evidence>
<protein>
    <submittedName>
        <fullName evidence="4">NAD(P)H:quinone oxidoreductase</fullName>
        <ecNumber evidence="4">1.6.5.2</ecNumber>
    </submittedName>
</protein>
<organism evidence="4 5">
    <name type="scientific">Rheinheimera marina</name>
    <dbReference type="NCBI Taxonomy" id="1774958"/>
    <lineage>
        <taxon>Bacteria</taxon>
        <taxon>Pseudomonadati</taxon>
        <taxon>Pseudomonadota</taxon>
        <taxon>Gammaproteobacteria</taxon>
        <taxon>Chromatiales</taxon>
        <taxon>Chromatiaceae</taxon>
        <taxon>Rheinheimera</taxon>
    </lineage>
</organism>
<evidence type="ECO:0000313" key="5">
    <source>
        <dbReference type="Proteomes" id="UP001595962"/>
    </source>
</evidence>
<feature type="domain" description="Flavodoxin-like" evidence="3">
    <location>
        <begin position="4"/>
        <end position="180"/>
    </location>
</feature>